<sequence>MLLENNDLQIRKMKVRFIGGVETVTGSCSMLEYINGENKQTVLVDCGMYQGEGAQNLKNLPFDAKNISKVILTHAHLDHCGAIPLLYKYGYTGEVYCTSMTADCAREILLDSANISNGELYKISDVDQIKFNCVDLDSKFSWGQHISIGKDFFFYFLRSSHILGAVSVGFIWQEADFEKKTIVFSGDIGASTLQNEQSLLIKDNQYPHNGRGNDFIVLESTYGARKRECFNYKQRL</sequence>
<reference evidence="2 3" key="1">
    <citation type="submission" date="2019-02" db="EMBL/GenBank/DDBJ databases">
        <authorList>
            <person name="Fomenkov A."/>
            <person name="Dubinina G."/>
            <person name="Grabovich M."/>
            <person name="Vincze T."/>
            <person name="Roberts R.J."/>
        </authorList>
    </citation>
    <scope>NUCLEOTIDE SEQUENCE [LARGE SCALE GENOMIC DNA]</scope>
    <source>
        <strain evidence="2 3">P</strain>
    </source>
</reference>
<keyword evidence="2" id="KW-0378">Hydrolase</keyword>
<evidence type="ECO:0000313" key="2">
    <source>
        <dbReference type="EMBL" id="QEN03342.1"/>
    </source>
</evidence>
<gene>
    <name evidence="2" type="ORF">EW093_01010</name>
</gene>
<name>A0A5C1QB11_9SPIO</name>
<dbReference type="Pfam" id="PF00753">
    <property type="entry name" value="Lactamase_B"/>
    <property type="match status" value="1"/>
</dbReference>
<dbReference type="GO" id="GO:0016787">
    <property type="term" value="F:hydrolase activity"/>
    <property type="evidence" value="ECO:0007669"/>
    <property type="project" value="UniProtKB-KW"/>
</dbReference>
<dbReference type="PANTHER" id="PTHR11203">
    <property type="entry name" value="CLEAVAGE AND POLYADENYLATION SPECIFICITY FACTOR FAMILY MEMBER"/>
    <property type="match status" value="1"/>
</dbReference>
<reference evidence="2 3" key="2">
    <citation type="submission" date="2019-09" db="EMBL/GenBank/DDBJ databases">
        <title>Complete Genome Sequence and Methylome Analysis of free living Spirochaetas.</title>
        <authorList>
            <person name="Leshcheva N."/>
            <person name="Mikheeva N."/>
        </authorList>
    </citation>
    <scope>NUCLEOTIDE SEQUENCE [LARGE SCALE GENOMIC DNA]</scope>
    <source>
        <strain evidence="2 3">P</strain>
    </source>
</reference>
<dbReference type="PANTHER" id="PTHR11203:SF37">
    <property type="entry name" value="INTEGRATOR COMPLEX SUBUNIT 11"/>
    <property type="match status" value="1"/>
</dbReference>
<proteinExistence type="predicted"/>
<evidence type="ECO:0000313" key="3">
    <source>
        <dbReference type="Proteomes" id="UP000323824"/>
    </source>
</evidence>
<dbReference type="SUPFAM" id="SSF56281">
    <property type="entry name" value="Metallo-hydrolase/oxidoreductase"/>
    <property type="match status" value="1"/>
</dbReference>
<dbReference type="KEGG" id="sper:EW093_01010"/>
<dbReference type="CDD" id="cd16295">
    <property type="entry name" value="TTHA0252-CPSF-like_MBL-fold"/>
    <property type="match status" value="1"/>
</dbReference>
<dbReference type="Proteomes" id="UP000323824">
    <property type="component" value="Chromosome"/>
</dbReference>
<accession>A0A5C1QB11</accession>
<dbReference type="Gene3D" id="3.60.15.10">
    <property type="entry name" value="Ribonuclease Z/Hydroxyacylglutathione hydrolase-like"/>
    <property type="match status" value="1"/>
</dbReference>
<dbReference type="InterPro" id="IPR050698">
    <property type="entry name" value="MBL"/>
</dbReference>
<dbReference type="GO" id="GO:0004521">
    <property type="term" value="F:RNA endonuclease activity"/>
    <property type="evidence" value="ECO:0007669"/>
    <property type="project" value="TreeGrafter"/>
</dbReference>
<dbReference type="InterPro" id="IPR001279">
    <property type="entry name" value="Metallo-B-lactamas"/>
</dbReference>
<keyword evidence="3" id="KW-1185">Reference proteome</keyword>
<organism evidence="2 3">
    <name type="scientific">Thiospirochaeta perfilievii</name>
    <dbReference type="NCBI Taxonomy" id="252967"/>
    <lineage>
        <taxon>Bacteria</taxon>
        <taxon>Pseudomonadati</taxon>
        <taxon>Spirochaetota</taxon>
        <taxon>Spirochaetia</taxon>
        <taxon>Spirochaetales</taxon>
        <taxon>Spirochaetaceae</taxon>
        <taxon>Thiospirochaeta</taxon>
    </lineage>
</organism>
<evidence type="ECO:0000259" key="1">
    <source>
        <dbReference type="SMART" id="SM00849"/>
    </source>
</evidence>
<protein>
    <submittedName>
        <fullName evidence="2">MBL fold metallo-hydrolase</fullName>
    </submittedName>
</protein>
<dbReference type="OrthoDB" id="9803916at2"/>
<dbReference type="AlphaFoldDB" id="A0A5C1QB11"/>
<dbReference type="SMART" id="SM00849">
    <property type="entry name" value="Lactamase_B"/>
    <property type="match status" value="1"/>
</dbReference>
<feature type="domain" description="Metallo-beta-lactamase" evidence="1">
    <location>
        <begin position="25"/>
        <end position="233"/>
    </location>
</feature>
<dbReference type="RefSeq" id="WP_149566602.1">
    <property type="nucleotide sequence ID" value="NZ_CP035807.1"/>
</dbReference>
<dbReference type="EMBL" id="CP035807">
    <property type="protein sequence ID" value="QEN03342.1"/>
    <property type="molecule type" value="Genomic_DNA"/>
</dbReference>
<dbReference type="InterPro" id="IPR036866">
    <property type="entry name" value="RibonucZ/Hydroxyglut_hydro"/>
</dbReference>